<dbReference type="GO" id="GO:0017004">
    <property type="term" value="P:cytochrome complex assembly"/>
    <property type="evidence" value="ECO:0007669"/>
    <property type="project" value="InterPro"/>
</dbReference>
<reference evidence="3 4" key="1">
    <citation type="journal article" date="2014" name="Genome Announc.">
        <title>Draft Genome Sequence of Moraxella bovoculi Strain 237T (ATCC BAA-1259T) Isolated from a Calf with Infectious Bovine Keratoconjunctivitis.</title>
        <authorList>
            <person name="Calcutt M.J."/>
            <person name="Foecking M.F."/>
            <person name="Martin N.T."/>
            <person name="Mhlanga-Mutangadura T."/>
            <person name="Reilly T.J."/>
        </authorList>
    </citation>
    <scope>NUCLEOTIDE SEQUENCE [LARGE SCALE GENOMIC DNA]</scope>
    <source>
        <strain evidence="3 4">237</strain>
    </source>
</reference>
<keyword evidence="1" id="KW-0472">Membrane</keyword>
<feature type="transmembrane region" description="Helical" evidence="1">
    <location>
        <begin position="210"/>
        <end position="228"/>
    </location>
</feature>
<dbReference type="GO" id="GO:0020037">
    <property type="term" value="F:heme binding"/>
    <property type="evidence" value="ECO:0007669"/>
    <property type="project" value="InterPro"/>
</dbReference>
<feature type="domain" description="Cytochrome c assembly protein" evidence="2">
    <location>
        <begin position="42"/>
        <end position="258"/>
    </location>
</feature>
<evidence type="ECO:0000259" key="2">
    <source>
        <dbReference type="Pfam" id="PF01578"/>
    </source>
</evidence>
<feature type="transmembrane region" description="Helical" evidence="1">
    <location>
        <begin position="6"/>
        <end position="23"/>
    </location>
</feature>
<protein>
    <submittedName>
        <fullName evidence="3">Cytochrome c assembly protein</fullName>
    </submittedName>
</protein>
<keyword evidence="4" id="KW-1185">Reference proteome</keyword>
<evidence type="ECO:0000313" key="4">
    <source>
        <dbReference type="Proteomes" id="UP000035860"/>
    </source>
</evidence>
<comment type="caution">
    <text evidence="3">The sequence shown here is derived from an EMBL/GenBank/DDBJ whole genome shotgun (WGS) entry which is preliminary data.</text>
</comment>
<dbReference type="InterPro" id="IPR052372">
    <property type="entry name" value="YpjD/HemX"/>
</dbReference>
<keyword evidence="1" id="KW-0812">Transmembrane</keyword>
<feature type="transmembrane region" description="Helical" evidence="1">
    <location>
        <begin position="175"/>
        <end position="198"/>
    </location>
</feature>
<name>A0A066UF45_9GAMM</name>
<dbReference type="eggNOG" id="COG4137">
    <property type="taxonomic scope" value="Bacteria"/>
</dbReference>
<organism evidence="3 4">
    <name type="scientific">Moraxella bovoculi 237</name>
    <dbReference type="NCBI Taxonomy" id="743974"/>
    <lineage>
        <taxon>Bacteria</taxon>
        <taxon>Pseudomonadati</taxon>
        <taxon>Pseudomonadota</taxon>
        <taxon>Gammaproteobacteria</taxon>
        <taxon>Moraxellales</taxon>
        <taxon>Moraxellaceae</taxon>
        <taxon>Moraxella</taxon>
    </lineage>
</organism>
<dbReference type="Pfam" id="PF01578">
    <property type="entry name" value="Cytochrom_C_asm"/>
    <property type="match status" value="1"/>
</dbReference>
<dbReference type="EMBL" id="AOMT01000005">
    <property type="protein sequence ID" value="KDN26046.1"/>
    <property type="molecule type" value="Genomic_DNA"/>
</dbReference>
<sequence length="263" mass="29164">MLIIYLLTALIYAATGLILYQKLIKQQPINKLPIITALIIGAVMHAFLLCPKIVTLYGLNFNIFNTISLISLFFLVFFVLFSLYRPILSLGVLAAPAALIGLSAGYFGRAAYEPLTDLNPLLQAHILLSFAAYCALLMAAVQAIILRLQIRELKHKTIHRFWVSKLPSLQSMEGLLFDMILMGFVILSVALGLGVVATYDIMAQHIAHKLFFSVLSWTVFGVFIVGHYRQGWRGKRAANFTIYGFILLAIGFVGSKAVLDLIV</sequence>
<dbReference type="Proteomes" id="UP000035860">
    <property type="component" value="Unassembled WGS sequence"/>
</dbReference>
<feature type="transmembrane region" description="Helical" evidence="1">
    <location>
        <begin position="124"/>
        <end position="146"/>
    </location>
</feature>
<feature type="transmembrane region" description="Helical" evidence="1">
    <location>
        <begin position="90"/>
        <end position="112"/>
    </location>
</feature>
<feature type="transmembrane region" description="Helical" evidence="1">
    <location>
        <begin position="63"/>
        <end position="83"/>
    </location>
</feature>
<dbReference type="PANTHER" id="PTHR38034:SF1">
    <property type="entry name" value="INNER MEMBRANE PROTEIN YPJD"/>
    <property type="match status" value="1"/>
</dbReference>
<feature type="transmembrane region" description="Helical" evidence="1">
    <location>
        <begin position="240"/>
        <end position="259"/>
    </location>
</feature>
<dbReference type="PANTHER" id="PTHR38034">
    <property type="entry name" value="INNER MEMBRANE PROTEIN YPJD"/>
    <property type="match status" value="1"/>
</dbReference>
<evidence type="ECO:0000256" key="1">
    <source>
        <dbReference type="SAM" id="Phobius"/>
    </source>
</evidence>
<dbReference type="RefSeq" id="WP_036362924.1">
    <property type="nucleotide sequence ID" value="NZ_AOMT01000005.1"/>
</dbReference>
<keyword evidence="1" id="KW-1133">Transmembrane helix</keyword>
<dbReference type="InterPro" id="IPR002541">
    <property type="entry name" value="Cyt_c_assembly"/>
</dbReference>
<accession>A0A066UF45</accession>
<gene>
    <name evidence="3" type="ORF">MBO_02615</name>
</gene>
<evidence type="ECO:0000313" key="3">
    <source>
        <dbReference type="EMBL" id="KDN26046.1"/>
    </source>
</evidence>
<dbReference type="AlphaFoldDB" id="A0A066UF45"/>
<proteinExistence type="predicted"/>
<feature type="transmembrane region" description="Helical" evidence="1">
    <location>
        <begin position="35"/>
        <end position="57"/>
    </location>
</feature>